<keyword evidence="5" id="KW-0862">Zinc</keyword>
<accession>A0A1S3HHB4</accession>
<dbReference type="PROSITE" id="PS50157">
    <property type="entry name" value="ZINC_FINGER_C2H2_2"/>
    <property type="match status" value="6"/>
</dbReference>
<dbReference type="InParanoid" id="A0A1S3HHB4"/>
<dbReference type="GO" id="GO:0006357">
    <property type="term" value="P:regulation of transcription by RNA polymerase II"/>
    <property type="evidence" value="ECO:0007669"/>
    <property type="project" value="TreeGrafter"/>
</dbReference>
<evidence type="ECO:0000256" key="3">
    <source>
        <dbReference type="ARBA" id="ARBA00022737"/>
    </source>
</evidence>
<dbReference type="GO" id="GO:0005634">
    <property type="term" value="C:nucleus"/>
    <property type="evidence" value="ECO:0007669"/>
    <property type="project" value="UniProtKB-SubCell"/>
</dbReference>
<feature type="domain" description="C2H2-type" evidence="11">
    <location>
        <begin position="47"/>
        <end position="76"/>
    </location>
</feature>
<dbReference type="FunFam" id="3.30.160.60:FF:001102">
    <property type="entry name" value="Transcription factor IIIA"/>
    <property type="match status" value="1"/>
</dbReference>
<dbReference type="Pfam" id="PF22110">
    <property type="entry name" value="TFIIIA_zf-C2H2"/>
    <property type="match status" value="1"/>
</dbReference>
<dbReference type="InterPro" id="IPR013087">
    <property type="entry name" value="Znf_C2H2_type"/>
</dbReference>
<dbReference type="GeneID" id="106155272"/>
<evidence type="ECO:0000256" key="2">
    <source>
        <dbReference type="ARBA" id="ARBA00022723"/>
    </source>
</evidence>
<dbReference type="InterPro" id="IPR054599">
    <property type="entry name" value="TFIIIA_Zfn-C2H2"/>
</dbReference>
<proteinExistence type="predicted"/>
<dbReference type="Pfam" id="PF00096">
    <property type="entry name" value="zf-C2H2"/>
    <property type="match status" value="1"/>
</dbReference>
<evidence type="ECO:0000256" key="6">
    <source>
        <dbReference type="ARBA" id="ARBA00022884"/>
    </source>
</evidence>
<protein>
    <submittedName>
        <fullName evidence="13">Transcription factor IIIA-like</fullName>
    </submittedName>
</protein>
<keyword evidence="8" id="KW-0804">Transcription</keyword>
<dbReference type="PANTHER" id="PTHR46179:SF13">
    <property type="entry name" value="C2H2-TYPE DOMAIN-CONTAINING PROTEIN"/>
    <property type="match status" value="1"/>
</dbReference>
<dbReference type="Gene3D" id="3.30.160.60">
    <property type="entry name" value="Classic Zinc Finger"/>
    <property type="match status" value="4"/>
</dbReference>
<evidence type="ECO:0000256" key="9">
    <source>
        <dbReference type="ARBA" id="ARBA00023242"/>
    </source>
</evidence>
<evidence type="ECO:0000256" key="8">
    <source>
        <dbReference type="ARBA" id="ARBA00023163"/>
    </source>
</evidence>
<dbReference type="GO" id="GO:0008270">
    <property type="term" value="F:zinc ion binding"/>
    <property type="evidence" value="ECO:0007669"/>
    <property type="project" value="UniProtKB-KW"/>
</dbReference>
<dbReference type="InterPro" id="IPR051061">
    <property type="entry name" value="Zinc_finger_trans_reg"/>
</dbReference>
<dbReference type="PROSITE" id="PS00028">
    <property type="entry name" value="ZINC_FINGER_C2H2_1"/>
    <property type="match status" value="6"/>
</dbReference>
<dbReference type="InterPro" id="IPR036236">
    <property type="entry name" value="Znf_C2H2_sf"/>
</dbReference>
<dbReference type="AlphaFoldDB" id="A0A1S3HHB4"/>
<feature type="domain" description="C2H2-type" evidence="11">
    <location>
        <begin position="162"/>
        <end position="191"/>
    </location>
</feature>
<keyword evidence="2" id="KW-0479">Metal-binding</keyword>
<feature type="domain" description="C2H2-type" evidence="11">
    <location>
        <begin position="74"/>
        <end position="104"/>
    </location>
</feature>
<dbReference type="Proteomes" id="UP000085678">
    <property type="component" value="Unplaced"/>
</dbReference>
<gene>
    <name evidence="13" type="primary">LOC106155272</name>
</gene>
<dbReference type="RefSeq" id="XP_013385470.1">
    <property type="nucleotide sequence ID" value="XM_013530016.1"/>
</dbReference>
<keyword evidence="3" id="KW-0677">Repeat</keyword>
<keyword evidence="4 10" id="KW-0863">Zinc-finger</keyword>
<keyword evidence="9" id="KW-0539">Nucleus</keyword>
<evidence type="ECO:0000313" key="13">
    <source>
        <dbReference type="RefSeq" id="XP_013385470.1"/>
    </source>
</evidence>
<evidence type="ECO:0000256" key="5">
    <source>
        <dbReference type="ARBA" id="ARBA00022833"/>
    </source>
</evidence>
<evidence type="ECO:0000256" key="4">
    <source>
        <dbReference type="ARBA" id="ARBA00022771"/>
    </source>
</evidence>
<dbReference type="SMART" id="SM00355">
    <property type="entry name" value="ZnF_C2H2"/>
    <property type="match status" value="6"/>
</dbReference>
<feature type="domain" description="C2H2-type" evidence="11">
    <location>
        <begin position="132"/>
        <end position="162"/>
    </location>
</feature>
<keyword evidence="12" id="KW-1185">Reference proteome</keyword>
<comment type="subcellular location">
    <subcellularLocation>
        <location evidence="1">Nucleus</location>
    </subcellularLocation>
</comment>
<organism evidence="12 13">
    <name type="scientific">Lingula anatina</name>
    <name type="common">Brachiopod</name>
    <name type="synonym">Lingula unguis</name>
    <dbReference type="NCBI Taxonomy" id="7574"/>
    <lineage>
        <taxon>Eukaryota</taxon>
        <taxon>Metazoa</taxon>
        <taxon>Spiralia</taxon>
        <taxon>Lophotrochozoa</taxon>
        <taxon>Brachiopoda</taxon>
        <taxon>Linguliformea</taxon>
        <taxon>Lingulata</taxon>
        <taxon>Lingulida</taxon>
        <taxon>Linguloidea</taxon>
        <taxon>Lingulidae</taxon>
        <taxon>Lingula</taxon>
    </lineage>
</organism>
<evidence type="ECO:0000256" key="7">
    <source>
        <dbReference type="ARBA" id="ARBA00023015"/>
    </source>
</evidence>
<name>A0A1S3HHB4_LINAN</name>
<feature type="domain" description="C2H2-type" evidence="11">
    <location>
        <begin position="17"/>
        <end position="46"/>
    </location>
</feature>
<evidence type="ECO:0000256" key="1">
    <source>
        <dbReference type="ARBA" id="ARBA00004123"/>
    </source>
</evidence>
<sequence length="395" mass="44528">MDIMKRHVKRMHVLQQYVCEYSGCGKSFKKHQHLTVHSYEHTGVKPYKCPFEGCGLSFILPSKLKQHEKVHEGYKCSHAGCDALFAKWSQLRKHLSKDHVKVHTCSTCKKTFTRKEWLRKHEAVHSGERDLFACPYDNCPRSYLDMRNLTHHLKSYHDGKRFPCTQTGCSRTFATKQKLCQHQKLHDSNRQFKKKKVKTDVKRKSMASKLSGISDKDAEEIGANLCDAGERIPEDRTAEMCNTESGSCSGNFTVVTDYTTQVKGTTDHTAKLKGTRDCTAKFMVTTDCSAQVIGTTDSNARMTGTTNCIAQNMGTKDCTTQVTGSENVVTDNFNQIDGNRSSFETVPSSEKDNSMDMLLKNKGDLRNKNVGQSTSNTELLNGYCSNTENNINKVR</sequence>
<evidence type="ECO:0000259" key="11">
    <source>
        <dbReference type="PROSITE" id="PS50157"/>
    </source>
</evidence>
<dbReference type="SUPFAM" id="SSF57667">
    <property type="entry name" value="beta-beta-alpha zinc fingers"/>
    <property type="match status" value="5"/>
</dbReference>
<keyword evidence="7" id="KW-0805">Transcription regulation</keyword>
<reference evidence="13" key="1">
    <citation type="submission" date="2025-08" db="UniProtKB">
        <authorList>
            <consortium name="RefSeq"/>
        </authorList>
    </citation>
    <scope>IDENTIFICATION</scope>
    <source>
        <tissue evidence="13">Gonads</tissue>
    </source>
</reference>
<dbReference type="KEGG" id="lak:106155272"/>
<feature type="domain" description="C2H2-type" evidence="11">
    <location>
        <begin position="103"/>
        <end position="130"/>
    </location>
</feature>
<dbReference type="GO" id="GO:0003723">
    <property type="term" value="F:RNA binding"/>
    <property type="evidence" value="ECO:0007669"/>
    <property type="project" value="UniProtKB-KW"/>
</dbReference>
<dbReference type="PANTHER" id="PTHR46179">
    <property type="entry name" value="ZINC FINGER PROTEIN"/>
    <property type="match status" value="1"/>
</dbReference>
<dbReference type="STRING" id="7574.A0A1S3HHB4"/>
<keyword evidence="6" id="KW-0694">RNA-binding</keyword>
<evidence type="ECO:0000313" key="12">
    <source>
        <dbReference type="Proteomes" id="UP000085678"/>
    </source>
</evidence>
<dbReference type="OrthoDB" id="2687452at2759"/>
<evidence type="ECO:0000256" key="10">
    <source>
        <dbReference type="PROSITE-ProRule" id="PRU00042"/>
    </source>
</evidence>